<dbReference type="Proteomes" id="UP000019132">
    <property type="component" value="Unassembled WGS sequence"/>
</dbReference>
<dbReference type="InParanoid" id="K3WSS3"/>
<evidence type="ECO:0000256" key="3">
    <source>
        <dbReference type="SAM" id="MobiDB-lite"/>
    </source>
</evidence>
<dbReference type="VEuPathDB" id="FungiDB:PYU1_G008001"/>
<evidence type="ECO:0000313" key="6">
    <source>
        <dbReference type="Proteomes" id="UP000019132"/>
    </source>
</evidence>
<dbReference type="PANTHER" id="PTHR44329:SF214">
    <property type="entry name" value="PROTEIN KINASE DOMAIN-CONTAINING PROTEIN"/>
    <property type="match status" value="1"/>
</dbReference>
<protein>
    <recommendedName>
        <fullName evidence="4">Protein kinase domain-containing protein</fullName>
    </recommendedName>
</protein>
<dbReference type="Pfam" id="PF07714">
    <property type="entry name" value="PK_Tyr_Ser-Thr"/>
    <property type="match status" value="1"/>
</dbReference>
<dbReference type="SUPFAM" id="SSF52075">
    <property type="entry name" value="Outer arm dynein light chain 1"/>
    <property type="match status" value="1"/>
</dbReference>
<dbReference type="InterPro" id="IPR001611">
    <property type="entry name" value="Leu-rich_rpt"/>
</dbReference>
<dbReference type="Gene3D" id="3.80.10.10">
    <property type="entry name" value="Ribonuclease Inhibitor"/>
    <property type="match status" value="1"/>
</dbReference>
<feature type="domain" description="Protein kinase" evidence="4">
    <location>
        <begin position="496"/>
        <end position="833"/>
    </location>
</feature>
<keyword evidence="2" id="KW-0677">Repeat</keyword>
<reference evidence="6" key="2">
    <citation type="submission" date="2010-04" db="EMBL/GenBank/DDBJ databases">
        <authorList>
            <person name="Buell R."/>
            <person name="Hamilton J."/>
            <person name="Hostetler J."/>
        </authorList>
    </citation>
    <scope>NUCLEOTIDE SEQUENCE [LARGE SCALE GENOMIC DNA]</scope>
    <source>
        <strain evidence="6">DAOM:BR144</strain>
    </source>
</reference>
<name>K3WSS3_GLOUD</name>
<evidence type="ECO:0000259" key="4">
    <source>
        <dbReference type="PROSITE" id="PS50011"/>
    </source>
</evidence>
<dbReference type="InterPro" id="IPR032675">
    <property type="entry name" value="LRR_dom_sf"/>
</dbReference>
<reference evidence="5" key="3">
    <citation type="submission" date="2015-02" db="UniProtKB">
        <authorList>
            <consortium name="EnsemblProtists"/>
        </authorList>
    </citation>
    <scope>IDENTIFICATION</scope>
    <source>
        <strain evidence="5">DAOM BR144</strain>
    </source>
</reference>
<sequence length="853" mass="92682">MLFVALGEAVDVGDSENADDNDNDDDSSGSADACSDLTTLAESTSTSLFALLKGTTGLSAVVVSANSCKRKTVNGEAIEDDNGEKVSVLDVRGQGIQRVIGIPPSVETLYLHNNSLVSIESFTFPSSIRTLDLSANFFLSLDSMTFPATLTTLDLSDNDILSVANVTFPETITMLNLAGCNLATLENFSFPRSVESLNFSGNSITRIAGVIFPESLDRLVIKPGYIAASALSTATAFAAATAPTTVSTTATTSTTAASTVTADALSTQSNIVFEPQPQGLEEFEVRQADFDRFGNLSLFDVSATSTLKCSDPLAKPRYVNSTMLCVLSDNDFIAKYASVAEEAAITDGTILVRSNETHAVTERPLLHETWHQNRSWFLAGSATVMGGFVLVLGVCGCIHVFCRRAYNLGQEIRREQLEKSMRKSAAIIRQQMDKETDALLSSDSSAEKPLESTEAEPSVNRTVTTQSLAEQLEQFLIASSAITSIAPLASQATSEGEIVRGSGANTPGFAYYTAIFKSQQVVLKHLSCRDKNVSEVKRVASLRCFLQEIHLNTMVSHPQIVTFLGYFNDELPSTTLSAEDLSAGNDSDESLTLVTECMGKGSLDAFIQKERELAREEMKLQQAGFGRENSIVDETGRPDHWTWQYDSASYKSKLSIAVDIARGLAYLHSFSPSLFHGNLSSRKVLLDESWNVKLNDLSCCSALWRWSERQQEQGKQASLNKSTSTVSEAAEEEVRLDMTVWTAPEVIDGQQYTTKADMYSFGILLSQLDTYEFPVDALHRVDSEVAILGSTRGEVIPVVGGRSPVPLRILTMNCISFQPEDRPSAQEALDELLSIQADLRDESTCSEDTGWQV</sequence>
<dbReference type="eggNOG" id="KOG0192">
    <property type="taxonomic scope" value="Eukaryota"/>
</dbReference>
<dbReference type="EMBL" id="GL376617">
    <property type="status" value="NOT_ANNOTATED_CDS"/>
    <property type="molecule type" value="Genomic_DNA"/>
</dbReference>
<dbReference type="EnsemblProtists" id="PYU1_T008017">
    <property type="protein sequence ID" value="PYU1_T008017"/>
    <property type="gene ID" value="PYU1_G008001"/>
</dbReference>
<dbReference type="InterPro" id="IPR051681">
    <property type="entry name" value="Ser/Thr_Kinases-Pseudokinases"/>
</dbReference>
<dbReference type="HOGENOM" id="CLU_016880_0_0_1"/>
<accession>K3WSS3</accession>
<dbReference type="OMA" id="EIRFCIR"/>
<evidence type="ECO:0000313" key="5">
    <source>
        <dbReference type="EnsemblProtists" id="PYU1_T008017"/>
    </source>
</evidence>
<keyword evidence="1" id="KW-0433">Leucine-rich repeat</keyword>
<dbReference type="GO" id="GO:0005524">
    <property type="term" value="F:ATP binding"/>
    <property type="evidence" value="ECO:0007669"/>
    <property type="project" value="InterPro"/>
</dbReference>
<dbReference type="GO" id="GO:0004674">
    <property type="term" value="F:protein serine/threonine kinase activity"/>
    <property type="evidence" value="ECO:0007669"/>
    <property type="project" value="TreeGrafter"/>
</dbReference>
<proteinExistence type="predicted"/>
<dbReference type="PANTHER" id="PTHR44329">
    <property type="entry name" value="SERINE/THREONINE-PROTEIN KINASE TNNI3K-RELATED"/>
    <property type="match status" value="1"/>
</dbReference>
<evidence type="ECO:0000256" key="2">
    <source>
        <dbReference type="ARBA" id="ARBA00022737"/>
    </source>
</evidence>
<keyword evidence="6" id="KW-1185">Reference proteome</keyword>
<dbReference type="STRING" id="431595.K3WSS3"/>
<dbReference type="InterPro" id="IPR001245">
    <property type="entry name" value="Ser-Thr/Tyr_kinase_cat_dom"/>
</dbReference>
<feature type="region of interest" description="Disordered" evidence="3">
    <location>
        <begin position="438"/>
        <end position="462"/>
    </location>
</feature>
<dbReference type="Gene3D" id="1.10.510.10">
    <property type="entry name" value="Transferase(Phosphotransferase) domain 1"/>
    <property type="match status" value="1"/>
</dbReference>
<dbReference type="AlphaFoldDB" id="K3WSS3"/>
<evidence type="ECO:0000256" key="1">
    <source>
        <dbReference type="ARBA" id="ARBA00022614"/>
    </source>
</evidence>
<dbReference type="InterPro" id="IPR011009">
    <property type="entry name" value="Kinase-like_dom_sf"/>
</dbReference>
<dbReference type="InterPro" id="IPR000719">
    <property type="entry name" value="Prot_kinase_dom"/>
</dbReference>
<dbReference type="Pfam" id="PF13855">
    <property type="entry name" value="LRR_8"/>
    <property type="match status" value="1"/>
</dbReference>
<reference evidence="6" key="1">
    <citation type="journal article" date="2010" name="Genome Biol.">
        <title>Genome sequence of the necrotrophic plant pathogen Pythium ultimum reveals original pathogenicity mechanisms and effector repertoire.</title>
        <authorList>
            <person name="Levesque C.A."/>
            <person name="Brouwer H."/>
            <person name="Cano L."/>
            <person name="Hamilton J.P."/>
            <person name="Holt C."/>
            <person name="Huitema E."/>
            <person name="Raffaele S."/>
            <person name="Robideau G.P."/>
            <person name="Thines M."/>
            <person name="Win J."/>
            <person name="Zerillo M.M."/>
            <person name="Beakes G.W."/>
            <person name="Boore J.L."/>
            <person name="Busam D."/>
            <person name="Dumas B."/>
            <person name="Ferriera S."/>
            <person name="Fuerstenberg S.I."/>
            <person name="Gachon C.M."/>
            <person name="Gaulin E."/>
            <person name="Govers F."/>
            <person name="Grenville-Briggs L."/>
            <person name="Horner N."/>
            <person name="Hostetler J."/>
            <person name="Jiang R.H."/>
            <person name="Johnson J."/>
            <person name="Krajaejun T."/>
            <person name="Lin H."/>
            <person name="Meijer H.J."/>
            <person name="Moore B."/>
            <person name="Morris P."/>
            <person name="Phuntmart V."/>
            <person name="Puiu D."/>
            <person name="Shetty J."/>
            <person name="Stajich J.E."/>
            <person name="Tripathy S."/>
            <person name="Wawra S."/>
            <person name="van West P."/>
            <person name="Whitty B.R."/>
            <person name="Coutinho P.M."/>
            <person name="Henrissat B."/>
            <person name="Martin F."/>
            <person name="Thomas P.D."/>
            <person name="Tyler B.M."/>
            <person name="De Vries R.P."/>
            <person name="Kamoun S."/>
            <person name="Yandell M."/>
            <person name="Tisserat N."/>
            <person name="Buell C.R."/>
        </authorList>
    </citation>
    <scope>NUCLEOTIDE SEQUENCE</scope>
    <source>
        <strain evidence="6">DAOM:BR144</strain>
    </source>
</reference>
<dbReference type="SUPFAM" id="SSF56112">
    <property type="entry name" value="Protein kinase-like (PK-like)"/>
    <property type="match status" value="1"/>
</dbReference>
<organism evidence="5 6">
    <name type="scientific">Globisporangium ultimum (strain ATCC 200006 / CBS 805.95 / DAOM BR144)</name>
    <name type="common">Pythium ultimum</name>
    <dbReference type="NCBI Taxonomy" id="431595"/>
    <lineage>
        <taxon>Eukaryota</taxon>
        <taxon>Sar</taxon>
        <taxon>Stramenopiles</taxon>
        <taxon>Oomycota</taxon>
        <taxon>Peronosporomycetes</taxon>
        <taxon>Pythiales</taxon>
        <taxon>Pythiaceae</taxon>
        <taxon>Globisporangium</taxon>
    </lineage>
</organism>
<dbReference type="PROSITE" id="PS50011">
    <property type="entry name" value="PROTEIN_KINASE_DOM"/>
    <property type="match status" value="1"/>
</dbReference>
<dbReference type="PROSITE" id="PS51450">
    <property type="entry name" value="LRR"/>
    <property type="match status" value="1"/>
</dbReference>